<dbReference type="Gene3D" id="3.30.300.70">
    <property type="entry name" value="RimP-like superfamily, N-terminal"/>
    <property type="match status" value="1"/>
</dbReference>
<dbReference type="Proteomes" id="UP001274321">
    <property type="component" value="Unassembled WGS sequence"/>
</dbReference>
<gene>
    <name evidence="3 7" type="primary">rimP</name>
    <name evidence="7" type="ORF">SCD90_15625</name>
</gene>
<evidence type="ECO:0000259" key="6">
    <source>
        <dbReference type="Pfam" id="PF17384"/>
    </source>
</evidence>
<evidence type="ECO:0000256" key="2">
    <source>
        <dbReference type="ARBA" id="ARBA00022517"/>
    </source>
</evidence>
<dbReference type="SUPFAM" id="SSF74942">
    <property type="entry name" value="YhbC-like, C-terminal domain"/>
    <property type="match status" value="1"/>
</dbReference>
<evidence type="ECO:0000256" key="4">
    <source>
        <dbReference type="SAM" id="MobiDB-lite"/>
    </source>
</evidence>
<sequence>MSPENSATDIADGSDHRLIRETGVAARVAALVEPTLHDLGFRLVRAKVTAQNGCTVQIMAERPDGTMTVEDCEVASKAVSPVLDVDDPIGRPYHLELSSPGIDRPLARLEDFSRWAGHVAKVEMQEPIYNRKRFRGVLLGLEEGNARLQRDDARADEDQVVLLPVDGMAEARLVLTDALIDEALRRGKFAEGAKAAPEDDVESGEEPAEPRPDRHKGRR</sequence>
<keyword evidence="1 3" id="KW-0963">Cytoplasm</keyword>
<dbReference type="Pfam" id="PF17384">
    <property type="entry name" value="DUF150_C"/>
    <property type="match status" value="1"/>
</dbReference>
<dbReference type="Pfam" id="PF02576">
    <property type="entry name" value="RimP_N"/>
    <property type="match status" value="1"/>
</dbReference>
<dbReference type="InterPro" id="IPR003728">
    <property type="entry name" value="Ribosome_maturation_RimP"/>
</dbReference>
<evidence type="ECO:0000259" key="5">
    <source>
        <dbReference type="Pfam" id="PF02576"/>
    </source>
</evidence>
<comment type="subcellular location">
    <subcellularLocation>
        <location evidence="3">Cytoplasm</location>
    </subcellularLocation>
</comment>
<dbReference type="InterPro" id="IPR035956">
    <property type="entry name" value="RimP_N_sf"/>
</dbReference>
<feature type="region of interest" description="Disordered" evidence="4">
    <location>
        <begin position="190"/>
        <end position="219"/>
    </location>
</feature>
<name>A0ABU4RX54_9HYPH</name>
<feature type="compositionally biased region" description="Acidic residues" evidence="4">
    <location>
        <begin position="198"/>
        <end position="207"/>
    </location>
</feature>
<evidence type="ECO:0000313" key="8">
    <source>
        <dbReference type="Proteomes" id="UP001274321"/>
    </source>
</evidence>
<dbReference type="SUPFAM" id="SSF75420">
    <property type="entry name" value="YhbC-like, N-terminal domain"/>
    <property type="match status" value="1"/>
</dbReference>
<reference evidence="7 8" key="1">
    <citation type="submission" date="2023-11" db="EMBL/GenBank/DDBJ databases">
        <authorList>
            <person name="Bao R."/>
        </authorList>
    </citation>
    <scope>NUCLEOTIDE SEQUENCE [LARGE SCALE GENOMIC DNA]</scope>
    <source>
        <strain evidence="7 8">PJ23</strain>
    </source>
</reference>
<evidence type="ECO:0000313" key="7">
    <source>
        <dbReference type="EMBL" id="MDX6807496.1"/>
    </source>
</evidence>
<dbReference type="PANTHER" id="PTHR33867:SF1">
    <property type="entry name" value="RIBOSOME MATURATION FACTOR RIMP"/>
    <property type="match status" value="1"/>
</dbReference>
<organism evidence="7 8">
    <name type="scientific">Terrihabitans rhizophilus</name>
    <dbReference type="NCBI Taxonomy" id="3092662"/>
    <lineage>
        <taxon>Bacteria</taxon>
        <taxon>Pseudomonadati</taxon>
        <taxon>Pseudomonadota</taxon>
        <taxon>Alphaproteobacteria</taxon>
        <taxon>Hyphomicrobiales</taxon>
        <taxon>Terrihabitans</taxon>
    </lineage>
</organism>
<dbReference type="HAMAP" id="MF_01077">
    <property type="entry name" value="RimP"/>
    <property type="match status" value="1"/>
</dbReference>
<dbReference type="InterPro" id="IPR028989">
    <property type="entry name" value="RimP_N"/>
</dbReference>
<evidence type="ECO:0000256" key="3">
    <source>
        <dbReference type="HAMAP-Rule" id="MF_01077"/>
    </source>
</evidence>
<feature type="domain" description="Ribosome maturation factor RimP C-terminal" evidence="6">
    <location>
        <begin position="106"/>
        <end position="176"/>
    </location>
</feature>
<comment type="similarity">
    <text evidence="3">Belongs to the RimP family.</text>
</comment>
<dbReference type="EMBL" id="JAXAFJ010000013">
    <property type="protein sequence ID" value="MDX6807496.1"/>
    <property type="molecule type" value="Genomic_DNA"/>
</dbReference>
<comment type="function">
    <text evidence="3">Required for maturation of 30S ribosomal subunits.</text>
</comment>
<dbReference type="CDD" id="cd01734">
    <property type="entry name" value="YlxS_C"/>
    <property type="match status" value="1"/>
</dbReference>
<keyword evidence="8" id="KW-1185">Reference proteome</keyword>
<proteinExistence type="inferred from homology"/>
<dbReference type="InterPro" id="IPR028998">
    <property type="entry name" value="RimP_C"/>
</dbReference>
<feature type="domain" description="Ribosome maturation factor RimP N-terminal" evidence="5">
    <location>
        <begin position="31"/>
        <end position="103"/>
    </location>
</feature>
<evidence type="ECO:0000256" key="1">
    <source>
        <dbReference type="ARBA" id="ARBA00022490"/>
    </source>
</evidence>
<protein>
    <recommendedName>
        <fullName evidence="3">Ribosome maturation factor RimP</fullName>
    </recommendedName>
</protein>
<dbReference type="RefSeq" id="WP_319845641.1">
    <property type="nucleotide sequence ID" value="NZ_JAXAFJ010000013.1"/>
</dbReference>
<dbReference type="InterPro" id="IPR036847">
    <property type="entry name" value="RimP_C_sf"/>
</dbReference>
<keyword evidence="2 3" id="KW-0690">Ribosome biogenesis</keyword>
<dbReference type="PANTHER" id="PTHR33867">
    <property type="entry name" value="RIBOSOME MATURATION FACTOR RIMP"/>
    <property type="match status" value="1"/>
</dbReference>
<comment type="caution">
    <text evidence="7">The sequence shown here is derived from an EMBL/GenBank/DDBJ whole genome shotgun (WGS) entry which is preliminary data.</text>
</comment>
<dbReference type="NCBIfam" id="NF000932">
    <property type="entry name" value="PRK00092.2-5"/>
    <property type="match status" value="1"/>
</dbReference>
<accession>A0ABU4RX54</accession>